<proteinExistence type="predicted"/>
<comment type="caution">
    <text evidence="2">The sequence shown here is derived from an EMBL/GenBank/DDBJ whole genome shotgun (WGS) entry which is preliminary data.</text>
</comment>
<dbReference type="InterPro" id="IPR036163">
    <property type="entry name" value="HMA_dom_sf"/>
</dbReference>
<dbReference type="Gene3D" id="3.30.70.100">
    <property type="match status" value="1"/>
</dbReference>
<protein>
    <submittedName>
        <fullName evidence="2">Cation transporter</fullName>
    </submittedName>
</protein>
<dbReference type="Proteomes" id="UP001144612">
    <property type="component" value="Unassembled WGS sequence"/>
</dbReference>
<keyword evidence="3" id="KW-1185">Reference proteome</keyword>
<reference evidence="2" key="1">
    <citation type="submission" date="2022-12" db="EMBL/GenBank/DDBJ databases">
        <title>Clostridium sp. nov., isolated from industrial wastewater.</title>
        <authorList>
            <person name="Jiayan W."/>
        </authorList>
    </citation>
    <scope>NUCLEOTIDE SEQUENCE</scope>
    <source>
        <strain evidence="2">ZC22-4</strain>
    </source>
</reference>
<dbReference type="Pfam" id="PF00403">
    <property type="entry name" value="HMA"/>
    <property type="match status" value="1"/>
</dbReference>
<evidence type="ECO:0000313" key="3">
    <source>
        <dbReference type="Proteomes" id="UP001144612"/>
    </source>
</evidence>
<dbReference type="SUPFAM" id="SSF55008">
    <property type="entry name" value="HMA, heavy metal-associated domain"/>
    <property type="match status" value="1"/>
</dbReference>
<evidence type="ECO:0000259" key="1">
    <source>
        <dbReference type="PROSITE" id="PS50846"/>
    </source>
</evidence>
<evidence type="ECO:0000313" key="2">
    <source>
        <dbReference type="EMBL" id="MCY6960224.1"/>
    </source>
</evidence>
<accession>A0ABT4DD28</accession>
<dbReference type="InterPro" id="IPR006121">
    <property type="entry name" value="HMA_dom"/>
</dbReference>
<dbReference type="EMBL" id="JAPQFJ010000022">
    <property type="protein sequence ID" value="MCY6960224.1"/>
    <property type="molecule type" value="Genomic_DNA"/>
</dbReference>
<dbReference type="RefSeq" id="WP_268062660.1">
    <property type="nucleotide sequence ID" value="NZ_JAPQFJ010000022.1"/>
</dbReference>
<dbReference type="PROSITE" id="PS50846">
    <property type="entry name" value="HMA_2"/>
    <property type="match status" value="1"/>
</dbReference>
<name>A0ABT4DD28_9CLOT</name>
<organism evidence="2 3">
    <name type="scientific">Clostridium brassicae</name>
    <dbReference type="NCBI Taxonomy" id="2999072"/>
    <lineage>
        <taxon>Bacteria</taxon>
        <taxon>Bacillati</taxon>
        <taxon>Bacillota</taxon>
        <taxon>Clostridia</taxon>
        <taxon>Eubacteriales</taxon>
        <taxon>Clostridiaceae</taxon>
        <taxon>Clostridium</taxon>
    </lineage>
</organism>
<sequence length="67" mass="7542">MKSLVKVSNIRSSKDVNKIRSALSKAQGIIACQIKLEKGEVDVVYDNYFVGIEDIYEILEDMGYTVL</sequence>
<feature type="domain" description="HMA" evidence="1">
    <location>
        <begin position="1"/>
        <end position="67"/>
    </location>
</feature>
<gene>
    <name evidence="2" type="ORF">OW729_16525</name>
</gene>